<keyword evidence="6" id="KW-0968">Cytoplasmic vesicle</keyword>
<dbReference type="InterPro" id="IPR007875">
    <property type="entry name" value="Sprouty"/>
</dbReference>
<dbReference type="InterPro" id="IPR023337">
    <property type="entry name" value="KBD"/>
</dbReference>
<feature type="domain" description="WH1" evidence="9">
    <location>
        <begin position="1"/>
        <end position="104"/>
    </location>
</feature>
<dbReference type="PROSITE" id="PS50229">
    <property type="entry name" value="WH1"/>
    <property type="match status" value="1"/>
</dbReference>
<comment type="caution">
    <text evidence="11">The sequence shown here is derived from an EMBL/GenBank/DDBJ whole genome shotgun (WGS) entry which is preliminary data.</text>
</comment>
<proteinExistence type="predicted"/>
<keyword evidence="4" id="KW-0963">Cytoplasm</keyword>
<feature type="compositionally biased region" description="Basic and acidic residues" evidence="8">
    <location>
        <begin position="282"/>
        <end position="293"/>
    </location>
</feature>
<feature type="compositionally biased region" description="Gly residues" evidence="8">
    <location>
        <begin position="325"/>
        <end position="344"/>
    </location>
</feature>
<evidence type="ECO:0000259" key="10">
    <source>
        <dbReference type="PROSITE" id="PS51488"/>
    </source>
</evidence>
<evidence type="ECO:0000256" key="5">
    <source>
        <dbReference type="ARBA" id="ARBA00023136"/>
    </source>
</evidence>
<dbReference type="SUPFAM" id="SSF50729">
    <property type="entry name" value="PH domain-like"/>
    <property type="match status" value="1"/>
</dbReference>
<dbReference type="CDD" id="cd10574">
    <property type="entry name" value="EVH1_SPRED-like"/>
    <property type="match status" value="1"/>
</dbReference>
<feature type="region of interest" description="Disordered" evidence="8">
    <location>
        <begin position="104"/>
        <end position="148"/>
    </location>
</feature>
<dbReference type="AlphaFoldDB" id="A0ABD1JHA8"/>
<feature type="compositionally biased region" description="Gly residues" evidence="8">
    <location>
        <begin position="300"/>
        <end position="314"/>
    </location>
</feature>
<evidence type="ECO:0000256" key="7">
    <source>
        <dbReference type="ARBA" id="ARBA00039299"/>
    </source>
</evidence>
<accession>A0ABD1JHA8</accession>
<dbReference type="InterPro" id="IPR011993">
    <property type="entry name" value="PH-like_dom_sf"/>
</dbReference>
<dbReference type="EMBL" id="JBHFQA010000015">
    <property type="protein sequence ID" value="KAL2086539.1"/>
    <property type="molecule type" value="Genomic_DNA"/>
</dbReference>
<keyword evidence="12" id="KW-1185">Reference proteome</keyword>
<dbReference type="PANTHER" id="PTHR11202">
    <property type="entry name" value="SPROUTY-RELATED, EVH1 DOMAIN-CONTAINING PROTEIN FAMILY MEMBER"/>
    <property type="match status" value="1"/>
</dbReference>
<dbReference type="Proteomes" id="UP001591681">
    <property type="component" value="Unassembled WGS sequence"/>
</dbReference>
<dbReference type="PANTHER" id="PTHR11202:SF11">
    <property type="entry name" value="SPROUTY-RELATED, EVH1 DOMAIN-CONTAINING PROTEIN 2"/>
    <property type="match status" value="1"/>
</dbReference>
<dbReference type="PROSITE" id="PS51488">
    <property type="entry name" value="KBD"/>
    <property type="match status" value="1"/>
</dbReference>
<evidence type="ECO:0000256" key="2">
    <source>
        <dbReference type="ARBA" id="ARBA00004413"/>
    </source>
</evidence>
<feature type="compositionally biased region" description="Low complexity" evidence="8">
    <location>
        <begin position="372"/>
        <end position="392"/>
    </location>
</feature>
<dbReference type="SMART" id="SM00461">
    <property type="entry name" value="WH1"/>
    <property type="match status" value="1"/>
</dbReference>
<dbReference type="FunFam" id="2.30.29.30:FF:000052">
    <property type="entry name" value="Sprouty-related, EVH1 domain containing 2"/>
    <property type="match status" value="1"/>
</dbReference>
<dbReference type="GO" id="GO:0030658">
    <property type="term" value="C:transport vesicle membrane"/>
    <property type="evidence" value="ECO:0007669"/>
    <property type="project" value="UniProtKB-SubCell"/>
</dbReference>
<dbReference type="GO" id="GO:1902532">
    <property type="term" value="P:negative regulation of intracellular signal transduction"/>
    <property type="evidence" value="ECO:0007669"/>
    <property type="project" value="UniProtKB-ARBA"/>
</dbReference>
<organism evidence="11 12">
    <name type="scientific">Coilia grayii</name>
    <name type="common">Gray's grenadier anchovy</name>
    <dbReference type="NCBI Taxonomy" id="363190"/>
    <lineage>
        <taxon>Eukaryota</taxon>
        <taxon>Metazoa</taxon>
        <taxon>Chordata</taxon>
        <taxon>Craniata</taxon>
        <taxon>Vertebrata</taxon>
        <taxon>Euteleostomi</taxon>
        <taxon>Actinopterygii</taxon>
        <taxon>Neopterygii</taxon>
        <taxon>Teleostei</taxon>
        <taxon>Clupei</taxon>
        <taxon>Clupeiformes</taxon>
        <taxon>Clupeoidei</taxon>
        <taxon>Engraulidae</taxon>
        <taxon>Coilinae</taxon>
        <taxon>Coilia</taxon>
    </lineage>
</organism>
<reference evidence="11 12" key="1">
    <citation type="submission" date="2024-09" db="EMBL/GenBank/DDBJ databases">
        <title>A chromosome-level genome assembly of Gray's grenadier anchovy, Coilia grayii.</title>
        <authorList>
            <person name="Fu Z."/>
        </authorList>
    </citation>
    <scope>NUCLEOTIDE SEQUENCE [LARGE SCALE GENOMIC DNA]</scope>
    <source>
        <strain evidence="11">G4</strain>
        <tissue evidence="11">Muscle</tissue>
    </source>
</reference>
<dbReference type="Gene3D" id="2.30.29.30">
    <property type="entry name" value="Pleckstrin-homology domain (PH domain)/Phosphotyrosine-binding domain (PTB)"/>
    <property type="match status" value="1"/>
</dbReference>
<sequence length="541" mass="58490">MIRDDSSGGWLPQEGGGLSRVGVCKVAPNDLELLGRHGFLIYGERLKDKQVIMECFLRKDLVYTKATPTFHHWRVDNQKCGLTFQSPADARAFDRGVRKAIEDLTEGSTTSSSTLQNETELGDDDVFTNTTDSSSNSSQRREPSLQTLAPISLCEPRRHNCIMGHFYDQHRLSDHYFMDQPVPSYTRHVSFQLDEPEEEIVRINPRERAWLSTGYEDYRYAHPAGRYGNKPNQLHHPPSSLAALRPLHHHHLHHVHHLHPHLHDPFSPTPFLPVTDPDAYVHFDKSDPPKHDYTYPYPSGQGGGGQGGGGGGGSLDPHRTEGKKVGGNGDGDGNGGGGGGGGRGVSVVTGQPRGLQSKWRRGLGAFAGFGGRSSSSTSARRPDSSSSSSSSAVIIGGGGCGVSSSVAVGIAGGIVTSGGGSGGGGGGERARCVYCRDLFRREDNRRGHCTEAPDPVRTCIRRVSFMWCADSLLYHCMSDPEGDYSDPCSCDASEERFWLRWAALLGLSLLAPCMCCYGPLRACHRCGVAVHCCGGRHKAVG</sequence>
<dbReference type="PROSITE" id="PS51227">
    <property type="entry name" value="SPR"/>
    <property type="match status" value="1"/>
</dbReference>
<dbReference type="Pfam" id="PF05210">
    <property type="entry name" value="Sprouty"/>
    <property type="match status" value="1"/>
</dbReference>
<evidence type="ECO:0000256" key="1">
    <source>
        <dbReference type="ARBA" id="ARBA00004360"/>
    </source>
</evidence>
<protein>
    <recommendedName>
        <fullName evidence="7">Sprouty-related, EVH1 domain-containing protein 2</fullName>
    </recommendedName>
</protein>
<evidence type="ECO:0000256" key="8">
    <source>
        <dbReference type="SAM" id="MobiDB-lite"/>
    </source>
</evidence>
<comment type="subcellular location">
    <subcellularLocation>
        <location evidence="2">Cell membrane</location>
        <topology evidence="2">Peripheral membrane protein</topology>
        <orientation evidence="2">Cytoplasmic side</orientation>
    </subcellularLocation>
    <subcellularLocation>
        <location evidence="1">Cytoplasmic vesicle</location>
        <location evidence="1">Secretory vesicle membrane</location>
        <topology evidence="1">Peripheral membrane protein</topology>
        <orientation evidence="1">Cytoplasmic side</orientation>
    </subcellularLocation>
</comment>
<evidence type="ECO:0000313" key="12">
    <source>
        <dbReference type="Proteomes" id="UP001591681"/>
    </source>
</evidence>
<dbReference type="Pfam" id="PF00568">
    <property type="entry name" value="WH1"/>
    <property type="match status" value="1"/>
</dbReference>
<evidence type="ECO:0000313" key="11">
    <source>
        <dbReference type="EMBL" id="KAL2086539.1"/>
    </source>
</evidence>
<evidence type="ECO:0000259" key="9">
    <source>
        <dbReference type="PROSITE" id="PS50229"/>
    </source>
</evidence>
<evidence type="ECO:0000256" key="4">
    <source>
        <dbReference type="ARBA" id="ARBA00022490"/>
    </source>
</evidence>
<evidence type="ECO:0000256" key="3">
    <source>
        <dbReference type="ARBA" id="ARBA00022475"/>
    </source>
</evidence>
<dbReference type="InterPro" id="IPR041937">
    <property type="entry name" value="SPRE_EVH1"/>
</dbReference>
<feature type="region of interest" description="Disordered" evidence="8">
    <location>
        <begin position="282"/>
        <end position="392"/>
    </location>
</feature>
<dbReference type="InterPro" id="IPR000697">
    <property type="entry name" value="WH1/EVH1_dom"/>
</dbReference>
<feature type="compositionally biased region" description="Low complexity" evidence="8">
    <location>
        <begin position="127"/>
        <end position="138"/>
    </location>
</feature>
<dbReference type="GO" id="GO:0005886">
    <property type="term" value="C:plasma membrane"/>
    <property type="evidence" value="ECO:0007669"/>
    <property type="project" value="UniProtKB-SubCell"/>
</dbReference>
<evidence type="ECO:0000256" key="6">
    <source>
        <dbReference type="ARBA" id="ARBA00023329"/>
    </source>
</evidence>
<name>A0ABD1JHA8_9TELE</name>
<keyword evidence="5" id="KW-0472">Membrane</keyword>
<keyword evidence="3" id="KW-1003">Cell membrane</keyword>
<feature type="domain" description="KBD" evidence="10">
    <location>
        <begin position="185"/>
        <end position="249"/>
    </location>
</feature>
<gene>
    <name evidence="11" type="ORF">ACEWY4_017598</name>
</gene>